<feature type="chain" id="PRO_5029728445" evidence="2">
    <location>
        <begin position="21"/>
        <end position="226"/>
    </location>
</feature>
<dbReference type="InterPro" id="IPR001858">
    <property type="entry name" value="Phosphatidylethanolamine-bd_CS"/>
</dbReference>
<dbReference type="Pfam" id="PF01161">
    <property type="entry name" value="PBP"/>
    <property type="match status" value="1"/>
</dbReference>
<dbReference type="PANTHER" id="PTHR11362">
    <property type="entry name" value="PHOSPHATIDYLETHANOLAMINE-BINDING PROTEIN"/>
    <property type="match status" value="1"/>
</dbReference>
<sequence length="226" mass="24791">MHINHATILMATLAVRLAQGVTRGLVRPLAALPTVQRSFASMAAEAFKKHEVVPDVLATAPTKVVKAHYDSGAEVNLGNVLTPTQVKNPPKLTWDTEPGALYTVIFTDPDAPSRKEATFREWHHWLVVNVPGNDISKGDVLAEYIGSGPPKDTGLHRYVFLVYKQPSGRITDSEHGHLTNRSGDGRGGFKTEKFVAKHKLGTPIAGNFYQAEWDDYVPILYKQLGA</sequence>
<keyword evidence="2" id="KW-0732">Signal</keyword>
<keyword evidence="3" id="KW-1185">Reference proteome</keyword>
<dbReference type="InterPro" id="IPR035810">
    <property type="entry name" value="PEBP_euk"/>
</dbReference>
<dbReference type="AlphaFoldDB" id="A0A7I4YBQ4"/>
<dbReference type="InterPro" id="IPR008914">
    <property type="entry name" value="PEBP"/>
</dbReference>
<evidence type="ECO:0000313" key="3">
    <source>
        <dbReference type="Proteomes" id="UP000025227"/>
    </source>
</evidence>
<evidence type="ECO:0000256" key="1">
    <source>
        <dbReference type="ARBA" id="ARBA00007091"/>
    </source>
</evidence>
<name>A0A7I4YBQ4_HAECO</name>
<accession>A0A7I4YBQ4</accession>
<evidence type="ECO:0000256" key="2">
    <source>
        <dbReference type="SAM" id="SignalP"/>
    </source>
</evidence>
<dbReference type="SUPFAM" id="SSF49777">
    <property type="entry name" value="PEBP-like"/>
    <property type="match status" value="1"/>
</dbReference>
<evidence type="ECO:0000313" key="4">
    <source>
        <dbReference type="WBParaSite" id="HCON_00071280-00001"/>
    </source>
</evidence>
<feature type="signal peptide" evidence="2">
    <location>
        <begin position="1"/>
        <end position="20"/>
    </location>
</feature>
<dbReference type="PANTHER" id="PTHR11362:SF82">
    <property type="entry name" value="PHOSPHATIDYLETHANOLAMINE-BINDING PROTEIN 4"/>
    <property type="match status" value="1"/>
</dbReference>
<dbReference type="Gene3D" id="3.90.280.10">
    <property type="entry name" value="PEBP-like"/>
    <property type="match status" value="1"/>
</dbReference>
<dbReference type="Proteomes" id="UP000025227">
    <property type="component" value="Unplaced"/>
</dbReference>
<dbReference type="CDD" id="cd00866">
    <property type="entry name" value="PEBP_euk"/>
    <property type="match status" value="1"/>
</dbReference>
<dbReference type="InterPro" id="IPR036610">
    <property type="entry name" value="PEBP-like_sf"/>
</dbReference>
<dbReference type="OrthoDB" id="2506647at2759"/>
<dbReference type="PROSITE" id="PS01220">
    <property type="entry name" value="PBP"/>
    <property type="match status" value="1"/>
</dbReference>
<protein>
    <submittedName>
        <fullName evidence="4">Phosphatidylethanolamine-binding protein PEBP domain containing protein</fullName>
    </submittedName>
</protein>
<comment type="similarity">
    <text evidence="1">Belongs to the phosphatidylethanolamine-binding protein family.</text>
</comment>
<dbReference type="WBParaSite" id="HCON_00071280-00001">
    <property type="protein sequence ID" value="HCON_00071280-00001"/>
    <property type="gene ID" value="HCON_00071280"/>
</dbReference>
<dbReference type="OMA" id="TSIWWDG"/>
<dbReference type="FunFam" id="3.90.280.10:FF:000006">
    <property type="entry name" value="protein D3"/>
    <property type="match status" value="1"/>
</dbReference>
<proteinExistence type="inferred from homology"/>
<organism evidence="3 4">
    <name type="scientific">Haemonchus contortus</name>
    <name type="common">Barber pole worm</name>
    <dbReference type="NCBI Taxonomy" id="6289"/>
    <lineage>
        <taxon>Eukaryota</taxon>
        <taxon>Metazoa</taxon>
        <taxon>Ecdysozoa</taxon>
        <taxon>Nematoda</taxon>
        <taxon>Chromadorea</taxon>
        <taxon>Rhabditida</taxon>
        <taxon>Rhabditina</taxon>
        <taxon>Rhabditomorpha</taxon>
        <taxon>Strongyloidea</taxon>
        <taxon>Trichostrongylidae</taxon>
        <taxon>Haemonchus</taxon>
    </lineage>
</organism>
<reference evidence="4" key="1">
    <citation type="submission" date="2020-12" db="UniProtKB">
        <authorList>
            <consortium name="WormBaseParasite"/>
        </authorList>
    </citation>
    <scope>IDENTIFICATION</scope>
    <source>
        <strain evidence="4">MHco3</strain>
    </source>
</reference>